<name>A0A072NUA3_9EURO</name>
<dbReference type="AlphaFoldDB" id="A0A072NUA3"/>
<proteinExistence type="predicted"/>
<dbReference type="HOGENOM" id="CLU_672689_0_0_1"/>
<sequence>MAQLDSLPGEVLENIPLFARNARHVVLVSRKFHAVFTPKLYHTMWFEKRTRQNDTGAHCKRWHPLPTSDLDLPAVEARVTCPRKVHLWLHTLGEHRRLRQHTRCVFLMSNLDLMDNGVGRDHALGCDVPVCRRFDWRMLATLPGLQHLRLSPYWMGFFVQTREPIPDLQSVRIALPVESRHWAPPPPWNPRVQWDVADVLCLACQPHVKDVRLFGGQLICHGPGDPEENSEEGSSCVHAAQPCRSRATTLALDGVVAQGDALRSLLHSMPQLRTLSWRRPTNTCHTWQDCQCERNILQDLDVSLATAQIGLHRLELDLADHELDACWPWRCPRERHILVSLPALARLEVLKIATELVVGRRTCPRNPRARDLQTKPTRTLAKQLPPRVRDLTLSVDSSHAMYEAGYRSSLITGLVEDRDRLSSLERVLILDRSGEAYNHDVCRECCMQEARSTAWDARGARALCRRAGFFLTYQRPSGTWRDTAGP</sequence>
<organism evidence="1 2">
    <name type="scientific">Exophiala aquamarina CBS 119918</name>
    <dbReference type="NCBI Taxonomy" id="1182545"/>
    <lineage>
        <taxon>Eukaryota</taxon>
        <taxon>Fungi</taxon>
        <taxon>Dikarya</taxon>
        <taxon>Ascomycota</taxon>
        <taxon>Pezizomycotina</taxon>
        <taxon>Eurotiomycetes</taxon>
        <taxon>Chaetothyriomycetidae</taxon>
        <taxon>Chaetothyriales</taxon>
        <taxon>Herpotrichiellaceae</taxon>
        <taxon>Exophiala</taxon>
    </lineage>
</organism>
<dbReference type="VEuPathDB" id="FungiDB:A1O9_13009"/>
<accession>A0A072NUA3</accession>
<protein>
    <submittedName>
        <fullName evidence="1">Uncharacterized protein</fullName>
    </submittedName>
</protein>
<dbReference type="OrthoDB" id="10591220at2759"/>
<comment type="caution">
    <text evidence="1">The sequence shown here is derived from an EMBL/GenBank/DDBJ whole genome shotgun (WGS) entry which is preliminary data.</text>
</comment>
<dbReference type="EMBL" id="AMGV01000041">
    <property type="protein sequence ID" value="KEF50947.1"/>
    <property type="molecule type" value="Genomic_DNA"/>
</dbReference>
<reference evidence="1 2" key="1">
    <citation type="submission" date="2013-03" db="EMBL/GenBank/DDBJ databases">
        <title>The Genome Sequence of Exophiala aquamarina CBS 119918.</title>
        <authorList>
            <consortium name="The Broad Institute Genomics Platform"/>
            <person name="Cuomo C."/>
            <person name="de Hoog S."/>
            <person name="Gorbushina A."/>
            <person name="Walker B."/>
            <person name="Young S.K."/>
            <person name="Zeng Q."/>
            <person name="Gargeya S."/>
            <person name="Fitzgerald M."/>
            <person name="Haas B."/>
            <person name="Abouelleil A."/>
            <person name="Allen A.W."/>
            <person name="Alvarado L."/>
            <person name="Arachchi H.M."/>
            <person name="Berlin A.M."/>
            <person name="Chapman S.B."/>
            <person name="Gainer-Dewar J."/>
            <person name="Goldberg J."/>
            <person name="Griggs A."/>
            <person name="Gujja S."/>
            <person name="Hansen M."/>
            <person name="Howarth C."/>
            <person name="Imamovic A."/>
            <person name="Ireland A."/>
            <person name="Larimer J."/>
            <person name="McCowan C."/>
            <person name="Murphy C."/>
            <person name="Pearson M."/>
            <person name="Poon T.W."/>
            <person name="Priest M."/>
            <person name="Roberts A."/>
            <person name="Saif S."/>
            <person name="Shea T."/>
            <person name="Sisk P."/>
            <person name="Sykes S."/>
            <person name="Wortman J."/>
            <person name="Nusbaum C."/>
            <person name="Birren B."/>
        </authorList>
    </citation>
    <scope>NUCLEOTIDE SEQUENCE [LARGE SCALE GENOMIC DNA]</scope>
    <source>
        <strain evidence="1 2">CBS 119918</strain>
    </source>
</reference>
<dbReference type="GeneID" id="25287902"/>
<dbReference type="Proteomes" id="UP000027920">
    <property type="component" value="Unassembled WGS sequence"/>
</dbReference>
<evidence type="ECO:0000313" key="1">
    <source>
        <dbReference type="EMBL" id="KEF50947.1"/>
    </source>
</evidence>
<gene>
    <name evidence="1" type="ORF">A1O9_13009</name>
</gene>
<dbReference type="RefSeq" id="XP_013253537.1">
    <property type="nucleotide sequence ID" value="XM_013398083.1"/>
</dbReference>
<evidence type="ECO:0000313" key="2">
    <source>
        <dbReference type="Proteomes" id="UP000027920"/>
    </source>
</evidence>
<keyword evidence="2" id="KW-1185">Reference proteome</keyword>